<dbReference type="SUPFAM" id="SSF110921">
    <property type="entry name" value="2-isopropylmalate synthase LeuA, allosteric (dimerisation) domain"/>
    <property type="match status" value="1"/>
</dbReference>
<accession>A0A699XFG8</accession>
<keyword evidence="1" id="KW-0808">Transferase</keyword>
<reference evidence="3" key="1">
    <citation type="journal article" date="2019" name="Sci. Rep.">
        <title>Draft genome of Tanacetum cinerariifolium, the natural source of mosquito coil.</title>
        <authorList>
            <person name="Yamashiro T."/>
            <person name="Shiraishi A."/>
            <person name="Satake H."/>
            <person name="Nakayama K."/>
        </authorList>
    </citation>
    <scope>NUCLEOTIDE SEQUENCE</scope>
</reference>
<dbReference type="GO" id="GO:0005739">
    <property type="term" value="C:mitochondrion"/>
    <property type="evidence" value="ECO:0007669"/>
    <property type="project" value="TreeGrafter"/>
</dbReference>
<evidence type="ECO:0000256" key="1">
    <source>
        <dbReference type="ARBA" id="ARBA00022679"/>
    </source>
</evidence>
<feature type="non-terminal residue" evidence="3">
    <location>
        <position position="85"/>
    </location>
</feature>
<dbReference type="PANTHER" id="PTHR46911">
    <property type="match status" value="1"/>
</dbReference>
<comment type="caution">
    <text evidence="3">The sequence shown here is derived from an EMBL/GenBank/DDBJ whole genome shotgun (WGS) entry which is preliminary data.</text>
</comment>
<gene>
    <name evidence="3" type="ORF">Tci_930418</name>
</gene>
<proteinExistence type="predicted"/>
<protein>
    <recommendedName>
        <fullName evidence="2">2-isopropylmalate synthase LeuA allosteric (dimerisation) domain-containing protein</fullName>
    </recommendedName>
</protein>
<dbReference type="SMART" id="SM00917">
    <property type="entry name" value="LeuA_dimer"/>
    <property type="match status" value="1"/>
</dbReference>
<dbReference type="AlphaFoldDB" id="A0A699XFG8"/>
<sequence>NGPLSSFLDALQGDFGMKLSIREYSEHGVGAGSDVKAATYVELVPFDSDPKDKTKGGFWGIGVDADITASGLKAVMSAANGYLRA</sequence>
<dbReference type="InterPro" id="IPR036230">
    <property type="entry name" value="LeuA_allosteric_dom_sf"/>
</dbReference>
<dbReference type="Pfam" id="PF08502">
    <property type="entry name" value="LeuA_dimer"/>
    <property type="match status" value="1"/>
</dbReference>
<dbReference type="PANTHER" id="PTHR46911:SF1">
    <property type="entry name" value="2-ISOPROPYLMALATE SYNTHASE"/>
    <property type="match status" value="1"/>
</dbReference>
<dbReference type="Gene3D" id="3.30.160.270">
    <property type="match status" value="1"/>
</dbReference>
<dbReference type="GO" id="GO:0003852">
    <property type="term" value="F:2-isopropylmalate synthase activity"/>
    <property type="evidence" value="ECO:0007669"/>
    <property type="project" value="InterPro"/>
</dbReference>
<feature type="non-terminal residue" evidence="3">
    <location>
        <position position="1"/>
    </location>
</feature>
<evidence type="ECO:0000259" key="2">
    <source>
        <dbReference type="SMART" id="SM00917"/>
    </source>
</evidence>
<dbReference type="EMBL" id="BKCJ011853168">
    <property type="protein sequence ID" value="GFD58449.1"/>
    <property type="molecule type" value="Genomic_DNA"/>
</dbReference>
<evidence type="ECO:0000313" key="3">
    <source>
        <dbReference type="EMBL" id="GFD58449.1"/>
    </source>
</evidence>
<dbReference type="GO" id="GO:0009098">
    <property type="term" value="P:L-leucine biosynthetic process"/>
    <property type="evidence" value="ECO:0007669"/>
    <property type="project" value="InterPro"/>
</dbReference>
<organism evidence="3">
    <name type="scientific">Tanacetum cinerariifolium</name>
    <name type="common">Dalmatian daisy</name>
    <name type="synonym">Chrysanthemum cinerariifolium</name>
    <dbReference type="NCBI Taxonomy" id="118510"/>
    <lineage>
        <taxon>Eukaryota</taxon>
        <taxon>Viridiplantae</taxon>
        <taxon>Streptophyta</taxon>
        <taxon>Embryophyta</taxon>
        <taxon>Tracheophyta</taxon>
        <taxon>Spermatophyta</taxon>
        <taxon>Magnoliopsida</taxon>
        <taxon>eudicotyledons</taxon>
        <taxon>Gunneridae</taxon>
        <taxon>Pentapetalae</taxon>
        <taxon>asterids</taxon>
        <taxon>campanulids</taxon>
        <taxon>Asterales</taxon>
        <taxon>Asteraceae</taxon>
        <taxon>Asteroideae</taxon>
        <taxon>Anthemideae</taxon>
        <taxon>Anthemidinae</taxon>
        <taxon>Tanacetum</taxon>
    </lineage>
</organism>
<name>A0A699XFG8_TANCI</name>
<dbReference type="InterPro" id="IPR013709">
    <property type="entry name" value="2-isopropylmalate_synth_dimer"/>
</dbReference>
<feature type="domain" description="2-isopropylmalate synthase LeuA allosteric (dimerisation)" evidence="2">
    <location>
        <begin position="1"/>
        <end position="83"/>
    </location>
</feature>